<feature type="compositionally biased region" description="Basic and acidic residues" evidence="1">
    <location>
        <begin position="129"/>
        <end position="138"/>
    </location>
</feature>
<dbReference type="SUPFAM" id="SSF63451">
    <property type="entry name" value="LEM domain"/>
    <property type="match status" value="1"/>
</dbReference>
<keyword evidence="4" id="KW-1185">Reference proteome</keyword>
<dbReference type="AlphaFoldDB" id="A0A3P6RKC1"/>
<dbReference type="GO" id="GO:0031490">
    <property type="term" value="F:chromatin DNA binding"/>
    <property type="evidence" value="ECO:0007669"/>
    <property type="project" value="TreeGrafter"/>
</dbReference>
<sequence>MKDVSLLTDLELRDELTKYNVDVGPVSGTTRSLYEKKLVKLRKQGLPNLSSTSQPKDPKVASIPKRPLSKSPSRTSSTRSSTLNRRKVNRSESEDGSDSEAVPELSSYTRVITSTPEPSPEATKYARLSSKERTLNDR</sequence>
<dbReference type="EMBL" id="UYRV01007193">
    <property type="protein sequence ID" value="VDK54365.1"/>
    <property type="molecule type" value="Genomic_DNA"/>
</dbReference>
<evidence type="ECO:0000313" key="4">
    <source>
        <dbReference type="Proteomes" id="UP000271889"/>
    </source>
</evidence>
<dbReference type="PROSITE" id="PS50954">
    <property type="entry name" value="LEM"/>
    <property type="match status" value="1"/>
</dbReference>
<dbReference type="PANTHER" id="PTHR13428:SF12">
    <property type="entry name" value="INNER NUCLEAR MEMBRANE PROTEIN MAN1"/>
    <property type="match status" value="1"/>
</dbReference>
<dbReference type="Pfam" id="PF03020">
    <property type="entry name" value="LEM"/>
    <property type="match status" value="1"/>
</dbReference>
<dbReference type="GO" id="GO:0006998">
    <property type="term" value="P:nuclear envelope organization"/>
    <property type="evidence" value="ECO:0007669"/>
    <property type="project" value="TreeGrafter"/>
</dbReference>
<dbReference type="InterPro" id="IPR003887">
    <property type="entry name" value="LEM_dom"/>
</dbReference>
<reference evidence="3 4" key="1">
    <citation type="submission" date="2018-11" db="EMBL/GenBank/DDBJ databases">
        <authorList>
            <consortium name="Pathogen Informatics"/>
        </authorList>
    </citation>
    <scope>NUCLEOTIDE SEQUENCE [LARGE SCALE GENOMIC DNA]</scope>
</reference>
<evidence type="ECO:0000313" key="3">
    <source>
        <dbReference type="EMBL" id="VDK54365.1"/>
    </source>
</evidence>
<dbReference type="CDD" id="cd12940">
    <property type="entry name" value="LEM_LAP2_LEMD1"/>
    <property type="match status" value="1"/>
</dbReference>
<dbReference type="FunFam" id="1.10.720.40:FF:000001">
    <property type="entry name" value="LEM domain containing 2, isoform CRA_a"/>
    <property type="match status" value="1"/>
</dbReference>
<feature type="compositionally biased region" description="Polar residues" evidence="1">
    <location>
        <begin position="106"/>
        <end position="116"/>
    </location>
</feature>
<evidence type="ECO:0000259" key="2">
    <source>
        <dbReference type="PROSITE" id="PS50954"/>
    </source>
</evidence>
<organism evidence="3 4">
    <name type="scientific">Cylicostephanus goldi</name>
    <name type="common">Nematode worm</name>
    <dbReference type="NCBI Taxonomy" id="71465"/>
    <lineage>
        <taxon>Eukaryota</taxon>
        <taxon>Metazoa</taxon>
        <taxon>Ecdysozoa</taxon>
        <taxon>Nematoda</taxon>
        <taxon>Chromadorea</taxon>
        <taxon>Rhabditida</taxon>
        <taxon>Rhabditina</taxon>
        <taxon>Rhabditomorpha</taxon>
        <taxon>Strongyloidea</taxon>
        <taxon>Strongylidae</taxon>
        <taxon>Cylicostephanus</taxon>
    </lineage>
</organism>
<name>A0A3P6RKC1_CYLGO</name>
<dbReference type="InterPro" id="IPR052277">
    <property type="entry name" value="INM_ESCRT-Associated"/>
</dbReference>
<accession>A0A3P6RKC1</accession>
<dbReference type="SMART" id="SM00540">
    <property type="entry name" value="LEM"/>
    <property type="match status" value="1"/>
</dbReference>
<protein>
    <recommendedName>
        <fullName evidence="2">LEM domain-containing protein</fullName>
    </recommendedName>
</protein>
<proteinExistence type="predicted"/>
<dbReference type="GO" id="GO:0030514">
    <property type="term" value="P:negative regulation of BMP signaling pathway"/>
    <property type="evidence" value="ECO:0007669"/>
    <property type="project" value="TreeGrafter"/>
</dbReference>
<dbReference type="Proteomes" id="UP000271889">
    <property type="component" value="Unassembled WGS sequence"/>
</dbReference>
<dbReference type="OrthoDB" id="6363067at2759"/>
<feature type="compositionally biased region" description="Low complexity" evidence="1">
    <location>
        <begin position="64"/>
        <end position="83"/>
    </location>
</feature>
<feature type="region of interest" description="Disordered" evidence="1">
    <location>
        <begin position="43"/>
        <end position="138"/>
    </location>
</feature>
<feature type="domain" description="LEM" evidence="2">
    <location>
        <begin position="1"/>
        <end position="45"/>
    </location>
</feature>
<dbReference type="InterPro" id="IPR011015">
    <property type="entry name" value="LEM/LEM-like_dom_sf"/>
</dbReference>
<evidence type="ECO:0000256" key="1">
    <source>
        <dbReference type="SAM" id="MobiDB-lite"/>
    </source>
</evidence>
<dbReference type="PANTHER" id="PTHR13428">
    <property type="entry name" value="INNER NUCLEAR MEMBRANE PROTEIN MAN1 LEM DOMAIN CONTAINING PROTEIN"/>
    <property type="match status" value="1"/>
</dbReference>
<gene>
    <name evidence="3" type="ORF">CGOC_LOCUS2996</name>
</gene>
<dbReference type="Gene3D" id="1.10.720.40">
    <property type="match status" value="1"/>
</dbReference>